<dbReference type="InterPro" id="IPR001719">
    <property type="entry name" value="AP_endonuc_2"/>
</dbReference>
<dbReference type="Proteomes" id="UP001355207">
    <property type="component" value="Chromosome 1"/>
</dbReference>
<reference evidence="3 4" key="1">
    <citation type="submission" date="2024-01" db="EMBL/GenBank/DDBJ databases">
        <title>Comparative genomics of Cryptococcus and Kwoniella reveals pathogenesis evolution and contrasting modes of karyotype evolution via chromosome fusion or intercentromeric recombination.</title>
        <authorList>
            <person name="Coelho M.A."/>
            <person name="David-Palma M."/>
            <person name="Shea T."/>
            <person name="Bowers K."/>
            <person name="McGinley-Smith S."/>
            <person name="Mohammad A.W."/>
            <person name="Gnirke A."/>
            <person name="Yurkov A.M."/>
            <person name="Nowrousian M."/>
            <person name="Sun S."/>
            <person name="Cuomo C.A."/>
            <person name="Heitman J."/>
        </authorList>
    </citation>
    <scope>NUCLEOTIDE SEQUENCE [LARGE SCALE GENOMIC DNA]</scope>
    <source>
        <strain evidence="3 4">CBS 6074</strain>
    </source>
</reference>
<organism evidence="3 4">
    <name type="scientific">Kwoniella dendrophila CBS 6074</name>
    <dbReference type="NCBI Taxonomy" id="1295534"/>
    <lineage>
        <taxon>Eukaryota</taxon>
        <taxon>Fungi</taxon>
        <taxon>Dikarya</taxon>
        <taxon>Basidiomycota</taxon>
        <taxon>Agaricomycotina</taxon>
        <taxon>Tremellomycetes</taxon>
        <taxon>Tremellales</taxon>
        <taxon>Cryptococcaceae</taxon>
        <taxon>Kwoniella</taxon>
    </lineage>
</organism>
<evidence type="ECO:0000313" key="4">
    <source>
        <dbReference type="Proteomes" id="UP001355207"/>
    </source>
</evidence>
<dbReference type="InterPro" id="IPR013022">
    <property type="entry name" value="Xyl_isomerase-like_TIM-brl"/>
</dbReference>
<evidence type="ECO:0000256" key="1">
    <source>
        <dbReference type="SAM" id="MobiDB-lite"/>
    </source>
</evidence>
<dbReference type="PANTHER" id="PTHR21445:SF0">
    <property type="entry name" value="APURINIC-APYRIMIDINIC ENDONUCLEASE"/>
    <property type="match status" value="1"/>
</dbReference>
<feature type="region of interest" description="Disordered" evidence="1">
    <location>
        <begin position="276"/>
        <end position="298"/>
    </location>
</feature>
<dbReference type="PROSITE" id="PS51432">
    <property type="entry name" value="AP_NUCLEASE_F2_4"/>
    <property type="match status" value="1"/>
</dbReference>
<dbReference type="InterPro" id="IPR036237">
    <property type="entry name" value="Xyl_isomerase-like_sf"/>
</dbReference>
<evidence type="ECO:0000259" key="2">
    <source>
        <dbReference type="Pfam" id="PF01261"/>
    </source>
</evidence>
<dbReference type="GO" id="GO:0005739">
    <property type="term" value="C:mitochondrion"/>
    <property type="evidence" value="ECO:0007669"/>
    <property type="project" value="TreeGrafter"/>
</dbReference>
<dbReference type="EMBL" id="CP144098">
    <property type="protein sequence ID" value="WWC85568.1"/>
    <property type="molecule type" value="Genomic_DNA"/>
</dbReference>
<dbReference type="GO" id="GO:0003906">
    <property type="term" value="F:DNA-(apurinic or apyrimidinic site) endonuclease activity"/>
    <property type="evidence" value="ECO:0007669"/>
    <property type="project" value="TreeGrafter"/>
</dbReference>
<protein>
    <recommendedName>
        <fullName evidence="2">Xylose isomerase-like TIM barrel domain-containing protein</fullName>
    </recommendedName>
</protein>
<dbReference type="GO" id="GO:0003677">
    <property type="term" value="F:DNA binding"/>
    <property type="evidence" value="ECO:0007669"/>
    <property type="project" value="InterPro"/>
</dbReference>
<feature type="region of interest" description="Disordered" evidence="1">
    <location>
        <begin position="192"/>
        <end position="217"/>
    </location>
</feature>
<dbReference type="GO" id="GO:0005634">
    <property type="term" value="C:nucleus"/>
    <property type="evidence" value="ECO:0007669"/>
    <property type="project" value="TreeGrafter"/>
</dbReference>
<feature type="domain" description="Xylose isomerase-like TIM barrel" evidence="2">
    <location>
        <begin position="359"/>
        <end position="588"/>
    </location>
</feature>
<sequence length="714" mass="81103">MHTNDKSNLSSADETDNENSTSFSWFDIFDTAEPIDVSLHNPFLLDTPISLQSHIHHCTTRYHSDSYGRQDNTTKVVNGSTVTPVSSNIVPKIALESPCDIKSPNIRHSPLFGLGLLTPGRKRRNSVIHDYPSPPLTSPLRSNDIKVEIESPLGKLGLGTPGGTLRGKYARNTSWISPATPPPTDLKRFTTPSLNSPFNRLGLGSPGKATSTPSPRPLVLDRKFQSTLDNTSKPHLHTPPPGWIPDTPTPYRFYTPSNQSYRPPYDLSIPRQPLFTDIKNSPKTPSSKDIKPVKPLTPLKPFRSELQEPQTYLPARLTINFAVHLSADGGLLRSLQRLRKQMTNQDVDVKGLNMFINPPKRSVKPKSDTEIGKVAIILRSFGDEFRSNSMAHAVHTTNLLSSDHYLRLRSKESVIIELKLAHSLGIPTLVIHLGSEGRMVKEDSKIDRKRMNLLILDLQDILDRSEEVVLAIENTVHPSINSLTTLRSLALLLTLFPHPRLKLCLDLAHLHVSELDLNNHKDRKDLFGLLKRIGKDRIAAIHVGGSWSQHGGKTDRHAGGSIDLSSIRSILIHPLFHSIPTLLETPMYHRYFRQSRSRICINSTSDDRRSKYENKKRHKLTYGLTRMNELEAERSGLERNLINDMINMCDQEWETNQFKLFNQYKRNRKKTENKIYKLMFKKKGQKQWENFRLSRKKELSFSRKLQSNKLKNMP</sequence>
<dbReference type="AlphaFoldDB" id="A0AAX4JL12"/>
<accession>A0AAX4JL12</accession>
<dbReference type="RefSeq" id="XP_066072331.1">
    <property type="nucleotide sequence ID" value="XM_066216234.1"/>
</dbReference>
<keyword evidence="4" id="KW-1185">Reference proteome</keyword>
<dbReference type="GeneID" id="91091104"/>
<dbReference type="SUPFAM" id="SSF51658">
    <property type="entry name" value="Xylose isomerase-like"/>
    <property type="match status" value="1"/>
</dbReference>
<gene>
    <name evidence="3" type="ORF">L201_000432</name>
</gene>
<dbReference type="SMART" id="SM00518">
    <property type="entry name" value="AP2Ec"/>
    <property type="match status" value="1"/>
</dbReference>
<dbReference type="Pfam" id="PF01261">
    <property type="entry name" value="AP_endonuc_2"/>
    <property type="match status" value="1"/>
</dbReference>
<proteinExistence type="predicted"/>
<dbReference type="PANTHER" id="PTHR21445">
    <property type="entry name" value="ENDONUCLEASE IV ENDODEOXYRIBONUCLEASE IV"/>
    <property type="match status" value="1"/>
</dbReference>
<evidence type="ECO:0000313" key="3">
    <source>
        <dbReference type="EMBL" id="WWC85568.1"/>
    </source>
</evidence>
<dbReference type="GO" id="GO:0008270">
    <property type="term" value="F:zinc ion binding"/>
    <property type="evidence" value="ECO:0007669"/>
    <property type="project" value="InterPro"/>
</dbReference>
<dbReference type="Gene3D" id="3.20.20.150">
    <property type="entry name" value="Divalent-metal-dependent TIM barrel enzymes"/>
    <property type="match status" value="1"/>
</dbReference>
<name>A0AAX4JL12_9TREE</name>
<feature type="region of interest" description="Disordered" evidence="1">
    <location>
        <begin position="1"/>
        <end position="20"/>
    </location>
</feature>
<dbReference type="GO" id="GO:0006284">
    <property type="term" value="P:base-excision repair"/>
    <property type="evidence" value="ECO:0007669"/>
    <property type="project" value="TreeGrafter"/>
</dbReference>
<dbReference type="GO" id="GO:0008081">
    <property type="term" value="F:phosphoric diester hydrolase activity"/>
    <property type="evidence" value="ECO:0007669"/>
    <property type="project" value="TreeGrafter"/>
</dbReference>